<dbReference type="AlphaFoldDB" id="A0A818HU38"/>
<sequence length="445" mass="50478">MYFFLGVLDPSQTQSSMSTTPKNRHPKEYNGPADNKRDSGVNSQIFKQNVIFVSGLPLDISEEQLFDKLSRVFSIVGNIKINQQANKSSIHLFKDKVNRTRLTGSAKITFEREESVMKAIEKYNGKCVPILNDNQIYVKKPEVATAGPSETLRPNPTELKVWVKIEEKVVRREESTSTMDIEDLKQVVFKGQNDRDLYEAYYRNQPLGPEEQVPSDTTSGQPIVFKKIAEPPPTASGGPPLFLPKPSESIGKPFISADYHIIVDCSNVFIGSQKIRDPTTGATRQNLAIHVNVKNLVRVLEDDKLKIYIKTRIAGGSKPPENLPVWNEWASCGYKCIVAERSKSGREDGVDDMLHAHILQLLHIYKDTQTRSQVLVLVTGDGNRNDNKTSFPDTLERVLTSDWSVELWSWKQSLNQCYFGIQKFFPSRMTIKYLDSYRNNITFIQ</sequence>
<feature type="domain" description="RRM" evidence="3">
    <location>
        <begin position="49"/>
        <end position="143"/>
    </location>
</feature>
<organism evidence="4 5">
    <name type="scientific">Rotaria socialis</name>
    <dbReference type="NCBI Taxonomy" id="392032"/>
    <lineage>
        <taxon>Eukaryota</taxon>
        <taxon>Metazoa</taxon>
        <taxon>Spiralia</taxon>
        <taxon>Gnathifera</taxon>
        <taxon>Rotifera</taxon>
        <taxon>Eurotatoria</taxon>
        <taxon>Bdelloidea</taxon>
        <taxon>Philodinida</taxon>
        <taxon>Philodinidae</taxon>
        <taxon>Rotaria</taxon>
    </lineage>
</organism>
<evidence type="ECO:0000313" key="4">
    <source>
        <dbReference type="EMBL" id="CAF3508490.1"/>
    </source>
</evidence>
<dbReference type="CDD" id="cd18724">
    <property type="entry name" value="PIN_LabA-like"/>
    <property type="match status" value="1"/>
</dbReference>
<accession>A0A818HU38</accession>
<dbReference type="InterPro" id="IPR000504">
    <property type="entry name" value="RRM_dom"/>
</dbReference>
<evidence type="ECO:0000313" key="5">
    <source>
        <dbReference type="Proteomes" id="UP000663872"/>
    </source>
</evidence>
<dbReference type="InterPro" id="IPR035979">
    <property type="entry name" value="RBD_domain_sf"/>
</dbReference>
<name>A0A818HU38_9BILA</name>
<reference evidence="4" key="1">
    <citation type="submission" date="2021-02" db="EMBL/GenBank/DDBJ databases">
        <authorList>
            <person name="Nowell W R."/>
        </authorList>
    </citation>
    <scope>NUCLEOTIDE SEQUENCE</scope>
</reference>
<dbReference type="SMART" id="SM00360">
    <property type="entry name" value="RRM"/>
    <property type="match status" value="1"/>
</dbReference>
<dbReference type="GO" id="GO:0003723">
    <property type="term" value="F:RNA binding"/>
    <property type="evidence" value="ECO:0007669"/>
    <property type="project" value="UniProtKB-UniRule"/>
</dbReference>
<dbReference type="Gene3D" id="3.30.70.330">
    <property type="match status" value="1"/>
</dbReference>
<proteinExistence type="predicted"/>
<gene>
    <name evidence="4" type="ORF">GRG538_LOCUS18045</name>
</gene>
<evidence type="ECO:0000256" key="1">
    <source>
        <dbReference type="PROSITE-ProRule" id="PRU00176"/>
    </source>
</evidence>
<dbReference type="Pfam" id="PF00076">
    <property type="entry name" value="RRM_1"/>
    <property type="match status" value="1"/>
</dbReference>
<keyword evidence="1" id="KW-0694">RNA-binding</keyword>
<dbReference type="CDD" id="cd00590">
    <property type="entry name" value="RRM_SF"/>
    <property type="match status" value="1"/>
</dbReference>
<dbReference type="PROSITE" id="PS50102">
    <property type="entry name" value="RRM"/>
    <property type="match status" value="1"/>
</dbReference>
<dbReference type="SUPFAM" id="SSF54928">
    <property type="entry name" value="RNA-binding domain, RBD"/>
    <property type="match status" value="1"/>
</dbReference>
<dbReference type="EMBL" id="CAJNYT010002958">
    <property type="protein sequence ID" value="CAF3508490.1"/>
    <property type="molecule type" value="Genomic_DNA"/>
</dbReference>
<comment type="caution">
    <text evidence="4">The sequence shown here is derived from an EMBL/GenBank/DDBJ whole genome shotgun (WGS) entry which is preliminary data.</text>
</comment>
<evidence type="ECO:0000256" key="2">
    <source>
        <dbReference type="SAM" id="MobiDB-lite"/>
    </source>
</evidence>
<evidence type="ECO:0000259" key="3">
    <source>
        <dbReference type="PROSITE" id="PS50102"/>
    </source>
</evidence>
<feature type="compositionally biased region" description="Low complexity" evidence="2">
    <location>
        <begin position="11"/>
        <end position="20"/>
    </location>
</feature>
<feature type="region of interest" description="Disordered" evidence="2">
    <location>
        <begin position="8"/>
        <end position="40"/>
    </location>
</feature>
<protein>
    <recommendedName>
        <fullName evidence="3">RRM domain-containing protein</fullName>
    </recommendedName>
</protein>
<dbReference type="Proteomes" id="UP000663872">
    <property type="component" value="Unassembled WGS sequence"/>
</dbReference>
<dbReference type="InterPro" id="IPR012677">
    <property type="entry name" value="Nucleotide-bd_a/b_plait_sf"/>
</dbReference>